<evidence type="ECO:0000256" key="4">
    <source>
        <dbReference type="ARBA" id="ARBA00022553"/>
    </source>
</evidence>
<dbReference type="InterPro" id="IPR036890">
    <property type="entry name" value="HATPase_C_sf"/>
</dbReference>
<feature type="transmembrane region" description="Helical" evidence="13">
    <location>
        <begin position="128"/>
        <end position="151"/>
    </location>
</feature>
<evidence type="ECO:0000313" key="16">
    <source>
        <dbReference type="EMBL" id="TMP86837.1"/>
    </source>
</evidence>
<dbReference type="SUPFAM" id="SSF47384">
    <property type="entry name" value="Homodimeric domain of signal transducing histidine kinase"/>
    <property type="match status" value="1"/>
</dbReference>
<evidence type="ECO:0000256" key="1">
    <source>
        <dbReference type="ARBA" id="ARBA00000085"/>
    </source>
</evidence>
<dbReference type="STRING" id="151081.TW72_06170"/>
<evidence type="ECO:0000256" key="8">
    <source>
        <dbReference type="ARBA" id="ARBA00022777"/>
    </source>
</evidence>
<dbReference type="Pfam" id="PF00512">
    <property type="entry name" value="HisKA"/>
    <property type="match status" value="1"/>
</dbReference>
<evidence type="ECO:0000256" key="11">
    <source>
        <dbReference type="ARBA" id="ARBA00023012"/>
    </source>
</evidence>
<dbReference type="Gene3D" id="3.30.565.10">
    <property type="entry name" value="Histidine kinase-like ATPase, C-terminal domain"/>
    <property type="match status" value="1"/>
</dbReference>
<evidence type="ECO:0000256" key="7">
    <source>
        <dbReference type="ARBA" id="ARBA00022741"/>
    </source>
</evidence>
<keyword evidence="9" id="KW-0067">ATP-binding</keyword>
<dbReference type="InterPro" id="IPR050428">
    <property type="entry name" value="TCS_sensor_his_kinase"/>
</dbReference>
<dbReference type="EC" id="2.7.13.3" evidence="3"/>
<dbReference type="SMART" id="SM00388">
    <property type="entry name" value="HisKA"/>
    <property type="match status" value="1"/>
</dbReference>
<keyword evidence="4" id="KW-0597">Phosphoprotein</keyword>
<dbReference type="InterPro" id="IPR036097">
    <property type="entry name" value="HisK_dim/P_sf"/>
</dbReference>
<dbReference type="GO" id="GO:0000155">
    <property type="term" value="F:phosphorelay sensor kinase activity"/>
    <property type="evidence" value="ECO:0007669"/>
    <property type="project" value="InterPro"/>
</dbReference>
<proteinExistence type="predicted"/>
<keyword evidence="7" id="KW-0547">Nucleotide-binding</keyword>
<evidence type="ECO:0000256" key="2">
    <source>
        <dbReference type="ARBA" id="ARBA00004141"/>
    </source>
</evidence>
<sequence>MMSIRAKLLLLLISVMVLTLFLALVEGYQRSLARAETLFDSHLHTQAEVLFHSGEIAPQSLPNVIWQRWHQGDIVAGSTTWLTQPEQSGMSTLNAQGQRLRVATYCQKQQCVAVAEPIAERFALSEQLIMAMVVPMLWGMALLALLISIVVKRALRPLSQLSQELKGRAAHDFTLLQMQPNESEIKPVVQTLNELLHRTEQAYLRERYFASDAAHELRTPLSAMKINLHNLQQRYDDDDAQALVESVERLNHLVEQMLALGRTSSHQWQDKLGPQSLAQLCQVCIAELYPQIEKKQLDISLNGECRDIQGETFTLSVMIKNIISNAVKYTPEGGKVVIELQDLGAEVILSVSDSGPGIATDLRERIFDRFFRVGGDSHPSHIPGAGLGLAIVQHVVGLYQGKLALMSSPWGGLQVQVTLARQRDTLCSD</sequence>
<keyword evidence="10 13" id="KW-1133">Transmembrane helix</keyword>
<evidence type="ECO:0000313" key="17">
    <source>
        <dbReference type="Proteomes" id="UP000305874"/>
    </source>
</evidence>
<comment type="subcellular location">
    <subcellularLocation>
        <location evidence="2">Membrane</location>
        <topology evidence="2">Multi-pass membrane protein</topology>
    </subcellularLocation>
</comment>
<dbReference type="GO" id="GO:0005886">
    <property type="term" value="C:plasma membrane"/>
    <property type="evidence" value="ECO:0007669"/>
    <property type="project" value="TreeGrafter"/>
</dbReference>
<feature type="domain" description="HAMP" evidence="15">
    <location>
        <begin position="152"/>
        <end position="204"/>
    </location>
</feature>
<evidence type="ECO:0000256" key="10">
    <source>
        <dbReference type="ARBA" id="ARBA00022989"/>
    </source>
</evidence>
<keyword evidence="6 13" id="KW-0812">Transmembrane</keyword>
<keyword evidence="11" id="KW-0902">Two-component regulatory system</keyword>
<comment type="caution">
    <text evidence="16">The sequence shown here is derived from an EMBL/GenBank/DDBJ whole genome shotgun (WGS) entry which is preliminary data.</text>
</comment>
<reference evidence="16 17" key="1">
    <citation type="submission" date="2017-12" db="EMBL/GenBank/DDBJ databases">
        <authorList>
            <person name="Paulsen S."/>
            <person name="Gram L.K."/>
        </authorList>
    </citation>
    <scope>NUCLEOTIDE SEQUENCE [LARGE SCALE GENOMIC DNA]</scope>
    <source>
        <strain evidence="16 17">S2897</strain>
    </source>
</reference>
<evidence type="ECO:0000256" key="5">
    <source>
        <dbReference type="ARBA" id="ARBA00022679"/>
    </source>
</evidence>
<keyword evidence="12 13" id="KW-0472">Membrane</keyword>
<evidence type="ECO:0000256" key="9">
    <source>
        <dbReference type="ARBA" id="ARBA00022840"/>
    </source>
</evidence>
<evidence type="ECO:0000256" key="3">
    <source>
        <dbReference type="ARBA" id="ARBA00012438"/>
    </source>
</evidence>
<dbReference type="PROSITE" id="PS50885">
    <property type="entry name" value="HAMP"/>
    <property type="match status" value="1"/>
</dbReference>
<comment type="catalytic activity">
    <reaction evidence="1">
        <text>ATP + protein L-histidine = ADP + protein N-phospho-L-histidine.</text>
        <dbReference type="EC" id="2.7.13.3"/>
    </reaction>
</comment>
<dbReference type="InterPro" id="IPR003661">
    <property type="entry name" value="HisK_dim/P_dom"/>
</dbReference>
<dbReference type="AlphaFoldDB" id="A0A5S3Z5I5"/>
<dbReference type="EMBL" id="PNCG01000010">
    <property type="protein sequence ID" value="TMP86837.1"/>
    <property type="molecule type" value="Genomic_DNA"/>
</dbReference>
<evidence type="ECO:0000259" key="15">
    <source>
        <dbReference type="PROSITE" id="PS50885"/>
    </source>
</evidence>
<dbReference type="Proteomes" id="UP000305874">
    <property type="component" value="Unassembled WGS sequence"/>
</dbReference>
<keyword evidence="5" id="KW-0808">Transferase</keyword>
<evidence type="ECO:0000259" key="14">
    <source>
        <dbReference type="PROSITE" id="PS50109"/>
    </source>
</evidence>
<gene>
    <name evidence="16" type="ORF">CWC05_10175</name>
</gene>
<dbReference type="SUPFAM" id="SSF55874">
    <property type="entry name" value="ATPase domain of HSP90 chaperone/DNA topoisomerase II/histidine kinase"/>
    <property type="match status" value="1"/>
</dbReference>
<dbReference type="InterPro" id="IPR003594">
    <property type="entry name" value="HATPase_dom"/>
</dbReference>
<accession>A0A5S3Z5I5</accession>
<dbReference type="GO" id="GO:0005524">
    <property type="term" value="F:ATP binding"/>
    <property type="evidence" value="ECO:0007669"/>
    <property type="project" value="UniProtKB-KW"/>
</dbReference>
<name>A0A5S3Z5I5_9GAMM</name>
<dbReference type="SMART" id="SM00387">
    <property type="entry name" value="HATPase_c"/>
    <property type="match status" value="1"/>
</dbReference>
<dbReference type="InterPro" id="IPR004358">
    <property type="entry name" value="Sig_transdc_His_kin-like_C"/>
</dbReference>
<reference evidence="17" key="2">
    <citation type="submission" date="2019-06" db="EMBL/GenBank/DDBJ databases">
        <title>Co-occurence of chitin degradation, pigmentation and bioactivity in marine Pseudoalteromonas.</title>
        <authorList>
            <person name="Sonnenschein E.C."/>
            <person name="Bech P.K."/>
        </authorList>
    </citation>
    <scope>NUCLEOTIDE SEQUENCE [LARGE SCALE GENOMIC DNA]</scope>
    <source>
        <strain evidence="17">S2897</strain>
    </source>
</reference>
<dbReference type="InterPro" id="IPR005467">
    <property type="entry name" value="His_kinase_dom"/>
</dbReference>
<keyword evidence="8 16" id="KW-0418">Kinase</keyword>
<evidence type="ECO:0000256" key="12">
    <source>
        <dbReference type="ARBA" id="ARBA00023136"/>
    </source>
</evidence>
<dbReference type="RefSeq" id="WP_138548117.1">
    <property type="nucleotide sequence ID" value="NZ_PNCG01000010.1"/>
</dbReference>
<evidence type="ECO:0000256" key="13">
    <source>
        <dbReference type="SAM" id="Phobius"/>
    </source>
</evidence>
<dbReference type="PANTHER" id="PTHR45436">
    <property type="entry name" value="SENSOR HISTIDINE KINASE YKOH"/>
    <property type="match status" value="1"/>
</dbReference>
<dbReference type="InterPro" id="IPR003660">
    <property type="entry name" value="HAMP_dom"/>
</dbReference>
<dbReference type="PANTHER" id="PTHR45436:SF14">
    <property type="entry name" value="SENSOR PROTEIN QSEC"/>
    <property type="match status" value="1"/>
</dbReference>
<dbReference type="PROSITE" id="PS50109">
    <property type="entry name" value="HIS_KIN"/>
    <property type="match status" value="1"/>
</dbReference>
<dbReference type="Gene3D" id="1.10.287.130">
    <property type="match status" value="1"/>
</dbReference>
<dbReference type="Pfam" id="PF02518">
    <property type="entry name" value="HATPase_c"/>
    <property type="match status" value="1"/>
</dbReference>
<feature type="domain" description="Histidine kinase" evidence="14">
    <location>
        <begin position="212"/>
        <end position="423"/>
    </location>
</feature>
<protein>
    <recommendedName>
        <fullName evidence="3">histidine kinase</fullName>
        <ecNumber evidence="3">2.7.13.3</ecNumber>
    </recommendedName>
</protein>
<organism evidence="16 17">
    <name type="scientific">Pseudoalteromonas ruthenica</name>
    <dbReference type="NCBI Taxonomy" id="151081"/>
    <lineage>
        <taxon>Bacteria</taxon>
        <taxon>Pseudomonadati</taxon>
        <taxon>Pseudomonadota</taxon>
        <taxon>Gammaproteobacteria</taxon>
        <taxon>Alteromonadales</taxon>
        <taxon>Pseudoalteromonadaceae</taxon>
        <taxon>Pseudoalteromonas</taxon>
    </lineage>
</organism>
<dbReference type="PRINTS" id="PR00344">
    <property type="entry name" value="BCTRLSENSOR"/>
</dbReference>
<evidence type="ECO:0000256" key="6">
    <source>
        <dbReference type="ARBA" id="ARBA00022692"/>
    </source>
</evidence>
<dbReference type="CDD" id="cd00082">
    <property type="entry name" value="HisKA"/>
    <property type="match status" value="1"/>
</dbReference>